<dbReference type="EMBL" id="PDCK01000041">
    <property type="protein sequence ID" value="PRQ44664.1"/>
    <property type="molecule type" value="Genomic_DNA"/>
</dbReference>
<protein>
    <submittedName>
        <fullName evidence="1">Uncharacterized protein</fullName>
    </submittedName>
</protein>
<sequence>MKGLAAWRAACRQHVDSISCCVTILQTTDDFRNCRVKAIQRSLYFIPVV</sequence>
<gene>
    <name evidence="1" type="ORF">RchiOBHm_Chr3g0481731</name>
</gene>
<dbReference type="Gramene" id="PRQ44664">
    <property type="protein sequence ID" value="PRQ44664"/>
    <property type="gene ID" value="RchiOBHm_Chr3g0481731"/>
</dbReference>
<keyword evidence="2" id="KW-1185">Reference proteome</keyword>
<name>A0A2P6RE26_ROSCH</name>
<dbReference type="AlphaFoldDB" id="A0A2P6RE26"/>
<proteinExistence type="predicted"/>
<organism evidence="1 2">
    <name type="scientific">Rosa chinensis</name>
    <name type="common">China rose</name>
    <dbReference type="NCBI Taxonomy" id="74649"/>
    <lineage>
        <taxon>Eukaryota</taxon>
        <taxon>Viridiplantae</taxon>
        <taxon>Streptophyta</taxon>
        <taxon>Embryophyta</taxon>
        <taxon>Tracheophyta</taxon>
        <taxon>Spermatophyta</taxon>
        <taxon>Magnoliopsida</taxon>
        <taxon>eudicotyledons</taxon>
        <taxon>Gunneridae</taxon>
        <taxon>Pentapetalae</taxon>
        <taxon>rosids</taxon>
        <taxon>fabids</taxon>
        <taxon>Rosales</taxon>
        <taxon>Rosaceae</taxon>
        <taxon>Rosoideae</taxon>
        <taxon>Rosoideae incertae sedis</taxon>
        <taxon>Rosa</taxon>
    </lineage>
</organism>
<evidence type="ECO:0000313" key="2">
    <source>
        <dbReference type="Proteomes" id="UP000238479"/>
    </source>
</evidence>
<reference evidence="1 2" key="1">
    <citation type="journal article" date="2018" name="Nat. Genet.">
        <title>The Rosa genome provides new insights in the design of modern roses.</title>
        <authorList>
            <person name="Bendahmane M."/>
        </authorList>
    </citation>
    <scope>NUCLEOTIDE SEQUENCE [LARGE SCALE GENOMIC DNA]</scope>
    <source>
        <strain evidence="2">cv. Old Blush</strain>
    </source>
</reference>
<accession>A0A2P6RE26</accession>
<dbReference type="Proteomes" id="UP000238479">
    <property type="component" value="Chromosome 3"/>
</dbReference>
<evidence type="ECO:0000313" key="1">
    <source>
        <dbReference type="EMBL" id="PRQ44664.1"/>
    </source>
</evidence>
<comment type="caution">
    <text evidence="1">The sequence shown here is derived from an EMBL/GenBank/DDBJ whole genome shotgun (WGS) entry which is preliminary data.</text>
</comment>